<name>A0A1I6FUN0_9EURY</name>
<dbReference type="FunFam" id="1.20.1260.100:FF:000001">
    <property type="entry name" value="translocator protein 2"/>
    <property type="match status" value="1"/>
</dbReference>
<keyword evidence="5 6" id="KW-0472">Membrane</keyword>
<dbReference type="Proteomes" id="UP000243250">
    <property type="component" value="Unassembled WGS sequence"/>
</dbReference>
<keyword evidence="3 6" id="KW-0812">Transmembrane</keyword>
<dbReference type="AlphaFoldDB" id="A0A1I6FUN0"/>
<comment type="subcellular location">
    <subcellularLocation>
        <location evidence="1">Membrane</location>
        <topology evidence="1">Multi-pass membrane protein</topology>
    </subcellularLocation>
</comment>
<dbReference type="PANTHER" id="PTHR10057">
    <property type="entry name" value="PERIPHERAL-TYPE BENZODIAZEPINE RECEPTOR"/>
    <property type="match status" value="1"/>
</dbReference>
<protein>
    <submittedName>
        <fullName evidence="7">TspO and MBR related proteins</fullName>
    </submittedName>
</protein>
<feature type="transmembrane region" description="Helical" evidence="6">
    <location>
        <begin position="54"/>
        <end position="74"/>
    </location>
</feature>
<gene>
    <name evidence="7" type="ORF">SAMN04488124_0337</name>
</gene>
<feature type="transmembrane region" description="Helical" evidence="6">
    <location>
        <begin position="12"/>
        <end position="34"/>
    </location>
</feature>
<proteinExistence type="inferred from homology"/>
<evidence type="ECO:0000256" key="2">
    <source>
        <dbReference type="ARBA" id="ARBA00007524"/>
    </source>
</evidence>
<dbReference type="InterPro" id="IPR038330">
    <property type="entry name" value="TspO/MBR-related_sf"/>
</dbReference>
<organism evidence="7 8">
    <name type="scientific">Halogeometricum limi</name>
    <dbReference type="NCBI Taxonomy" id="555875"/>
    <lineage>
        <taxon>Archaea</taxon>
        <taxon>Methanobacteriati</taxon>
        <taxon>Methanobacteriota</taxon>
        <taxon>Stenosarchaea group</taxon>
        <taxon>Halobacteria</taxon>
        <taxon>Halobacteriales</taxon>
        <taxon>Haloferacaceae</taxon>
        <taxon>Halogeometricum</taxon>
    </lineage>
</organism>
<comment type="similarity">
    <text evidence="2">Belongs to the TspO/BZRP family.</text>
</comment>
<dbReference type="PANTHER" id="PTHR10057:SF0">
    <property type="entry name" value="TRANSLOCATOR PROTEIN"/>
    <property type="match status" value="1"/>
</dbReference>
<feature type="transmembrane region" description="Helical" evidence="6">
    <location>
        <begin position="86"/>
        <end position="104"/>
    </location>
</feature>
<evidence type="ECO:0000256" key="4">
    <source>
        <dbReference type="ARBA" id="ARBA00022989"/>
    </source>
</evidence>
<dbReference type="InterPro" id="IPR004307">
    <property type="entry name" value="TspO_MBR"/>
</dbReference>
<dbReference type="GO" id="GO:0016020">
    <property type="term" value="C:membrane"/>
    <property type="evidence" value="ECO:0007669"/>
    <property type="project" value="UniProtKB-SubCell"/>
</dbReference>
<dbReference type="Pfam" id="PF03073">
    <property type="entry name" value="TspO_MBR"/>
    <property type="match status" value="1"/>
</dbReference>
<accession>A0A1I6FUN0</accession>
<evidence type="ECO:0000256" key="6">
    <source>
        <dbReference type="SAM" id="Phobius"/>
    </source>
</evidence>
<dbReference type="GO" id="GO:0033013">
    <property type="term" value="P:tetrapyrrole metabolic process"/>
    <property type="evidence" value="ECO:0007669"/>
    <property type="project" value="UniProtKB-ARBA"/>
</dbReference>
<dbReference type="CDD" id="cd15904">
    <property type="entry name" value="TSPO_MBR"/>
    <property type="match status" value="1"/>
</dbReference>
<sequence>MEIRSSIRRRPAVEWVAWVVLSELAGVLGGVATASAVQTWYTTLVQPAFAPPNWVFGPVWTTLYALMGTAAFLVSRSSHPRANVALYAFLGHLVLNVAWSLAFFGLQSPLYGLVVIVPLLAAIVVVTGLFARIDRRAAALMLPYLAWVSFATLLNYRFWVLN</sequence>
<keyword evidence="4 6" id="KW-1133">Transmembrane helix</keyword>
<feature type="transmembrane region" description="Helical" evidence="6">
    <location>
        <begin position="110"/>
        <end position="131"/>
    </location>
</feature>
<reference evidence="8" key="1">
    <citation type="submission" date="2016-10" db="EMBL/GenBank/DDBJ databases">
        <authorList>
            <person name="Varghese N."/>
            <person name="Submissions S."/>
        </authorList>
    </citation>
    <scope>NUCLEOTIDE SEQUENCE [LARGE SCALE GENOMIC DNA]</scope>
    <source>
        <strain evidence="8">CGMCC 1.8711</strain>
    </source>
</reference>
<evidence type="ECO:0000313" key="8">
    <source>
        <dbReference type="Proteomes" id="UP000243250"/>
    </source>
</evidence>
<dbReference type="RefSeq" id="WP_089876166.1">
    <property type="nucleotide sequence ID" value="NZ_FOYS01000001.1"/>
</dbReference>
<evidence type="ECO:0000256" key="3">
    <source>
        <dbReference type="ARBA" id="ARBA00022692"/>
    </source>
</evidence>
<dbReference type="PIRSF" id="PIRSF005859">
    <property type="entry name" value="PBR"/>
    <property type="match status" value="1"/>
</dbReference>
<dbReference type="Gene3D" id="1.20.1260.100">
    <property type="entry name" value="TspO/MBR protein"/>
    <property type="match status" value="1"/>
</dbReference>
<evidence type="ECO:0000256" key="5">
    <source>
        <dbReference type="ARBA" id="ARBA00023136"/>
    </source>
</evidence>
<feature type="transmembrane region" description="Helical" evidence="6">
    <location>
        <begin position="138"/>
        <end position="159"/>
    </location>
</feature>
<evidence type="ECO:0000256" key="1">
    <source>
        <dbReference type="ARBA" id="ARBA00004141"/>
    </source>
</evidence>
<keyword evidence="8" id="KW-1185">Reference proteome</keyword>
<dbReference type="STRING" id="555875.SAMN04488124_0337"/>
<evidence type="ECO:0000313" key="7">
    <source>
        <dbReference type="EMBL" id="SFR33662.1"/>
    </source>
</evidence>
<dbReference type="EMBL" id="FOYS01000001">
    <property type="protein sequence ID" value="SFR33662.1"/>
    <property type="molecule type" value="Genomic_DNA"/>
</dbReference>
<dbReference type="OrthoDB" id="212929at2157"/>